<protein>
    <submittedName>
        <fullName evidence="2">Uncharacterized protein</fullName>
    </submittedName>
</protein>
<dbReference type="AlphaFoldDB" id="A2FEJ5"/>
<proteinExistence type="predicted"/>
<dbReference type="KEGG" id="tva:4754450"/>
<feature type="transmembrane region" description="Helical" evidence="1">
    <location>
        <begin position="411"/>
        <end position="429"/>
    </location>
</feature>
<dbReference type="SMR" id="A2FEJ5"/>
<evidence type="ECO:0000256" key="1">
    <source>
        <dbReference type="SAM" id="Phobius"/>
    </source>
</evidence>
<reference evidence="2" key="1">
    <citation type="submission" date="2006-10" db="EMBL/GenBank/DDBJ databases">
        <authorList>
            <person name="Amadeo P."/>
            <person name="Zhao Q."/>
            <person name="Wortman J."/>
            <person name="Fraser-Liggett C."/>
            <person name="Carlton J."/>
        </authorList>
    </citation>
    <scope>NUCLEOTIDE SEQUENCE</scope>
    <source>
        <strain evidence="2">G3</strain>
    </source>
</reference>
<dbReference type="RefSeq" id="XP_001309607.1">
    <property type="nucleotide sequence ID" value="XM_001309606.1"/>
</dbReference>
<keyword evidence="3" id="KW-1185">Reference proteome</keyword>
<dbReference type="OrthoDB" id="10655799at2759"/>
<reference evidence="2" key="2">
    <citation type="journal article" date="2007" name="Science">
        <title>Draft genome sequence of the sexually transmitted pathogen Trichomonas vaginalis.</title>
        <authorList>
            <person name="Carlton J.M."/>
            <person name="Hirt R.P."/>
            <person name="Silva J.C."/>
            <person name="Delcher A.L."/>
            <person name="Schatz M."/>
            <person name="Zhao Q."/>
            <person name="Wortman J.R."/>
            <person name="Bidwell S.L."/>
            <person name="Alsmark U.C.M."/>
            <person name="Besteiro S."/>
            <person name="Sicheritz-Ponten T."/>
            <person name="Noel C.J."/>
            <person name="Dacks J.B."/>
            <person name="Foster P.G."/>
            <person name="Simillion C."/>
            <person name="Van de Peer Y."/>
            <person name="Miranda-Saavedra D."/>
            <person name="Barton G.J."/>
            <person name="Westrop G.D."/>
            <person name="Mueller S."/>
            <person name="Dessi D."/>
            <person name="Fiori P.L."/>
            <person name="Ren Q."/>
            <person name="Paulsen I."/>
            <person name="Zhang H."/>
            <person name="Bastida-Corcuera F.D."/>
            <person name="Simoes-Barbosa A."/>
            <person name="Brown M.T."/>
            <person name="Hayes R.D."/>
            <person name="Mukherjee M."/>
            <person name="Okumura C.Y."/>
            <person name="Schneider R."/>
            <person name="Smith A.J."/>
            <person name="Vanacova S."/>
            <person name="Villalvazo M."/>
            <person name="Haas B.J."/>
            <person name="Pertea M."/>
            <person name="Feldblyum T.V."/>
            <person name="Utterback T.R."/>
            <person name="Shu C.L."/>
            <person name="Osoegawa K."/>
            <person name="de Jong P.J."/>
            <person name="Hrdy I."/>
            <person name="Horvathova L."/>
            <person name="Zubacova Z."/>
            <person name="Dolezal P."/>
            <person name="Malik S.B."/>
            <person name="Logsdon J.M. Jr."/>
            <person name="Henze K."/>
            <person name="Gupta A."/>
            <person name="Wang C.C."/>
            <person name="Dunne R.L."/>
            <person name="Upcroft J.A."/>
            <person name="Upcroft P."/>
            <person name="White O."/>
            <person name="Salzberg S.L."/>
            <person name="Tang P."/>
            <person name="Chiu C.-H."/>
            <person name="Lee Y.-S."/>
            <person name="Embley T.M."/>
            <person name="Coombs G.H."/>
            <person name="Mottram J.C."/>
            <person name="Tachezy J."/>
            <person name="Fraser-Liggett C.M."/>
            <person name="Johnson P.J."/>
        </authorList>
    </citation>
    <scope>NUCLEOTIDE SEQUENCE [LARGE SCALE GENOMIC DNA]</scope>
    <source>
        <strain evidence="2">G3</strain>
    </source>
</reference>
<dbReference type="VEuPathDB" id="TrichDB:TVAGG3_0878120"/>
<dbReference type="Proteomes" id="UP000001542">
    <property type="component" value="Unassembled WGS sequence"/>
</dbReference>
<sequence length="434" mass="50499">MPNFVDYVTSTSFMNLFMNNDSKTLDFVIAHFDQIMQLGFRTVNGKKNLVTPCLQIIRNIRYPFLTDVYQKTNLASFLTNYPIHCRAFSNASHHIYFLLLPNYIYTQTRRLMSPFSTDEFFSSIIQVCDLFPANEFLRQTISTAGARTLSIFDQISFCPRLTQCLFYNELAIPAIEILTLGLANRLQYQVVDTLMQNQILQNLIELSMKSKTPEYFGFLRSVFQISQKNPSFYKAKQLSQKITEYKDEFCSIVLRLRLFTRISEVAAYLVIDIIEFDHIITDPFIEMTRRLVIDFFDFPAHTFLHQTVLSLFRMLLKTGHLTPSIISRSGLPMKLVDAYDRREGEIGVSFWAETRELAEIVNMFGITQFGITQDVWRKKVMNRVNAEMAIIQKDYGGYTPRISCNGSILDLLLSFIVIFVTFLGIMWVFRKRIQ</sequence>
<accession>A2FEJ5</accession>
<keyword evidence="1" id="KW-1133">Transmembrane helix</keyword>
<evidence type="ECO:0000313" key="2">
    <source>
        <dbReference type="EMBL" id="EAX96677.1"/>
    </source>
</evidence>
<dbReference type="InParanoid" id="A2FEJ5"/>
<name>A2FEJ5_TRIV3</name>
<organism evidence="2 3">
    <name type="scientific">Trichomonas vaginalis (strain ATCC PRA-98 / G3)</name>
    <dbReference type="NCBI Taxonomy" id="412133"/>
    <lineage>
        <taxon>Eukaryota</taxon>
        <taxon>Metamonada</taxon>
        <taxon>Parabasalia</taxon>
        <taxon>Trichomonadida</taxon>
        <taxon>Trichomonadidae</taxon>
        <taxon>Trichomonas</taxon>
    </lineage>
</organism>
<evidence type="ECO:0000313" key="3">
    <source>
        <dbReference type="Proteomes" id="UP000001542"/>
    </source>
</evidence>
<keyword evidence="1" id="KW-0812">Transmembrane</keyword>
<gene>
    <name evidence="2" type="ORF">TVAG_489590</name>
</gene>
<dbReference type="VEuPathDB" id="TrichDB:TVAG_489590"/>
<dbReference type="EMBL" id="DS113748">
    <property type="protein sequence ID" value="EAX96677.1"/>
    <property type="molecule type" value="Genomic_DNA"/>
</dbReference>
<keyword evidence="1" id="KW-0472">Membrane</keyword>